<feature type="region of interest" description="Disordered" evidence="1">
    <location>
        <begin position="646"/>
        <end position="670"/>
    </location>
</feature>
<proteinExistence type="predicted"/>
<accession>A0A9N8N1V3</accession>
<name>A0A9N8N1V3_9BURK</name>
<dbReference type="Proteomes" id="UP000675121">
    <property type="component" value="Unassembled WGS sequence"/>
</dbReference>
<dbReference type="EMBL" id="CAJNAS010000018">
    <property type="protein sequence ID" value="CAE6940430.1"/>
    <property type="molecule type" value="Genomic_DNA"/>
</dbReference>
<evidence type="ECO:0000256" key="1">
    <source>
        <dbReference type="SAM" id="MobiDB-lite"/>
    </source>
</evidence>
<gene>
    <name evidence="2" type="ORF">R70211_05657</name>
</gene>
<comment type="caution">
    <text evidence="2">The sequence shown here is derived from an EMBL/GenBank/DDBJ whole genome shotgun (WGS) entry which is preliminary data.</text>
</comment>
<feature type="compositionally biased region" description="Basic and acidic residues" evidence="1">
    <location>
        <begin position="646"/>
        <end position="660"/>
    </location>
</feature>
<evidence type="ECO:0008006" key="4">
    <source>
        <dbReference type="Google" id="ProtNLM"/>
    </source>
</evidence>
<dbReference type="InterPro" id="IPR013762">
    <property type="entry name" value="Integrase-like_cat_sf"/>
</dbReference>
<dbReference type="GO" id="GO:0003677">
    <property type="term" value="F:DNA binding"/>
    <property type="evidence" value="ECO:0007669"/>
    <property type="project" value="InterPro"/>
</dbReference>
<protein>
    <recommendedName>
        <fullName evidence="4">Integrase</fullName>
    </recommendedName>
</protein>
<keyword evidence="3" id="KW-1185">Reference proteome</keyword>
<dbReference type="GO" id="GO:0015074">
    <property type="term" value="P:DNA integration"/>
    <property type="evidence" value="ECO:0007669"/>
    <property type="project" value="InterPro"/>
</dbReference>
<dbReference type="Gene3D" id="1.10.443.10">
    <property type="entry name" value="Intergrase catalytic core"/>
    <property type="match status" value="1"/>
</dbReference>
<dbReference type="AlphaFoldDB" id="A0A9N8N1V3"/>
<evidence type="ECO:0000313" key="2">
    <source>
        <dbReference type="EMBL" id="CAE6940430.1"/>
    </source>
</evidence>
<dbReference type="GO" id="GO:0006310">
    <property type="term" value="P:DNA recombination"/>
    <property type="evidence" value="ECO:0007669"/>
    <property type="project" value="InterPro"/>
</dbReference>
<evidence type="ECO:0000313" key="3">
    <source>
        <dbReference type="Proteomes" id="UP000675121"/>
    </source>
</evidence>
<reference evidence="2" key="1">
    <citation type="submission" date="2021-02" db="EMBL/GenBank/DDBJ databases">
        <authorList>
            <person name="Vanwijnsberghe S."/>
        </authorList>
    </citation>
    <scope>NUCLEOTIDE SEQUENCE</scope>
    <source>
        <strain evidence="2">R-70211</strain>
    </source>
</reference>
<sequence length="688" mass="76881">MSVSVAQLGLKLSGSAVTADNPCYRPPGWPPPEDWVVSEDARGLPLSRWGDSYWDFSAWAGCSFKLDFAGGRRARGAPALSAENQRVMRLVATWIIWGPRGSKSWDYLRVCFNLIRRLVVLCEREGIVASNLGRFPKVAEQVAGLYSNKSDRDSVLLALDRLLRAKDQIGFALLDGEGIRRLSKAFAVAGGPDTEQTAYIPPRIWVYQVSRLRECLDDFLSHKQQVADCFNFCVDAYAHNFGSLQAALVAIGAHGNLRPFSKQKPRAGAQNGRQFYGSFEDTARRFGIDIVIRKWALPFGDDAIRSIKSFSAYLTLVQAVGMAYIANFTLQRKDEAGALRADCLMWEEDAVLGRVPIIRGETTKTDPDSDARWPTSPSVELAVEAMTTVAKLRMRCAAANPKVDCREEDQHNPYLLHVPFEPWSAASGDWNPYSTRPNVSPYQALILRYPQLFDPERLRITEDDLAEAKKFTPNLSKRGKFKVGEPWPLAYHQLRRTGAVNMFASGLLSDSSIQMVMKHLTLLQTRYYGQNYTRARLSEDAEAMTVAARYEVMAKQIESLVDDRYVSPLGPQRKLEIVVNLINSRDFKGLVKAGRDGEVSFRETRLGGCTKSGHCDYGGIESISRCAGGDGDKPCRDAIFDRKKEASVRRQLGRTERRLENSQPNSPRASAIQAEANGLRNYLDTIRN</sequence>
<organism evidence="2 3">
    <name type="scientific">Paraburkholderia domus</name>
    <dbReference type="NCBI Taxonomy" id="2793075"/>
    <lineage>
        <taxon>Bacteria</taxon>
        <taxon>Pseudomonadati</taxon>
        <taxon>Pseudomonadota</taxon>
        <taxon>Betaproteobacteria</taxon>
        <taxon>Burkholderiales</taxon>
        <taxon>Burkholderiaceae</taxon>
        <taxon>Paraburkholderia</taxon>
    </lineage>
</organism>